<protein>
    <recommendedName>
        <fullName evidence="4">Lipoprotein</fullName>
    </recommendedName>
</protein>
<gene>
    <name evidence="2" type="ORF">Defa_22620</name>
</gene>
<dbReference type="EMBL" id="BAAFSG010000001">
    <property type="protein sequence ID" value="GAB1254775.1"/>
    <property type="molecule type" value="Genomic_DNA"/>
</dbReference>
<evidence type="ECO:0000256" key="1">
    <source>
        <dbReference type="SAM" id="SignalP"/>
    </source>
</evidence>
<dbReference type="Pfam" id="PF23793">
    <property type="entry name" value="LysC"/>
    <property type="match status" value="1"/>
</dbReference>
<name>A0ABQ0EAQ4_9BACT</name>
<dbReference type="PROSITE" id="PS51257">
    <property type="entry name" value="PROKAR_LIPOPROTEIN"/>
    <property type="match status" value="1"/>
</dbReference>
<keyword evidence="3" id="KW-1185">Reference proteome</keyword>
<dbReference type="Proteomes" id="UP001628192">
    <property type="component" value="Unassembled WGS sequence"/>
</dbReference>
<dbReference type="InterPro" id="IPR058979">
    <property type="entry name" value="LysC-like"/>
</dbReference>
<feature type="chain" id="PRO_5046809703" description="Lipoprotein" evidence="1">
    <location>
        <begin position="22"/>
        <end position="86"/>
    </location>
</feature>
<feature type="signal peptide" evidence="1">
    <location>
        <begin position="1"/>
        <end position="21"/>
    </location>
</feature>
<reference evidence="2 3" key="1">
    <citation type="journal article" date="2025" name="Int. J. Syst. Evol. Microbiol.">
        <title>Desulfovibrio falkowii sp. nov., Porphyromonas miyakawae sp. nov., Mediterraneibacter flintii sp. nov. and Owariibacterium komagatae gen. nov., sp. nov., isolated from human faeces.</title>
        <authorList>
            <person name="Hamaguchi T."/>
            <person name="Ohara M."/>
            <person name="Hisatomi A."/>
            <person name="Sekiguchi K."/>
            <person name="Takeda J.I."/>
            <person name="Ueyama J."/>
            <person name="Ito M."/>
            <person name="Nishiwaki H."/>
            <person name="Ogi T."/>
            <person name="Hirayama M."/>
            <person name="Ohkuma M."/>
            <person name="Sakamoto M."/>
            <person name="Ohno K."/>
        </authorList>
    </citation>
    <scope>NUCLEOTIDE SEQUENCE [LARGE SCALE GENOMIC DNA]</scope>
    <source>
        <strain evidence="2 3">13CB8C</strain>
    </source>
</reference>
<proteinExistence type="predicted"/>
<organism evidence="2 3">
    <name type="scientific">Desulfovibrio falkowii</name>
    <dbReference type="NCBI Taxonomy" id="3136602"/>
    <lineage>
        <taxon>Bacteria</taxon>
        <taxon>Pseudomonadati</taxon>
        <taxon>Thermodesulfobacteriota</taxon>
        <taxon>Desulfovibrionia</taxon>
        <taxon>Desulfovibrionales</taxon>
        <taxon>Desulfovibrionaceae</taxon>
        <taxon>Desulfovibrio</taxon>
    </lineage>
</organism>
<sequence length="86" mass="9052">MMKVFRVGLTALCLTLLCACSKPSPPRIEFVRASPPALLLAPVPMPVPPGTGATNGQLLDYALELEAGLCAANADKIALRGLYKDE</sequence>
<comment type="caution">
    <text evidence="2">The sequence shown here is derived from an EMBL/GenBank/DDBJ whole genome shotgun (WGS) entry which is preliminary data.</text>
</comment>
<evidence type="ECO:0008006" key="4">
    <source>
        <dbReference type="Google" id="ProtNLM"/>
    </source>
</evidence>
<accession>A0ABQ0EAQ4</accession>
<evidence type="ECO:0000313" key="3">
    <source>
        <dbReference type="Proteomes" id="UP001628192"/>
    </source>
</evidence>
<evidence type="ECO:0000313" key="2">
    <source>
        <dbReference type="EMBL" id="GAB1254775.1"/>
    </source>
</evidence>
<keyword evidence="1" id="KW-0732">Signal</keyword>